<proteinExistence type="predicted"/>
<feature type="compositionally biased region" description="Polar residues" evidence="2">
    <location>
        <begin position="67"/>
        <end position="77"/>
    </location>
</feature>
<keyword evidence="1" id="KW-0175">Coiled coil</keyword>
<protein>
    <submittedName>
        <fullName evidence="3">Uncharacterized protein</fullName>
    </submittedName>
</protein>
<comment type="caution">
    <text evidence="3">The sequence shown here is derived from an EMBL/GenBank/DDBJ whole genome shotgun (WGS) entry which is preliminary data.</text>
</comment>
<gene>
    <name evidence="3" type="ORF">Tci_041757</name>
</gene>
<dbReference type="AlphaFoldDB" id="A0A6L2M8J5"/>
<evidence type="ECO:0000256" key="2">
    <source>
        <dbReference type="SAM" id="MobiDB-lite"/>
    </source>
</evidence>
<organism evidence="3">
    <name type="scientific">Tanacetum cinerariifolium</name>
    <name type="common">Dalmatian daisy</name>
    <name type="synonym">Chrysanthemum cinerariifolium</name>
    <dbReference type="NCBI Taxonomy" id="118510"/>
    <lineage>
        <taxon>Eukaryota</taxon>
        <taxon>Viridiplantae</taxon>
        <taxon>Streptophyta</taxon>
        <taxon>Embryophyta</taxon>
        <taxon>Tracheophyta</taxon>
        <taxon>Spermatophyta</taxon>
        <taxon>Magnoliopsida</taxon>
        <taxon>eudicotyledons</taxon>
        <taxon>Gunneridae</taxon>
        <taxon>Pentapetalae</taxon>
        <taxon>asterids</taxon>
        <taxon>campanulids</taxon>
        <taxon>Asterales</taxon>
        <taxon>Asteraceae</taxon>
        <taxon>Asteroideae</taxon>
        <taxon>Anthemideae</taxon>
        <taxon>Anthemidinae</taxon>
        <taxon>Tanacetum</taxon>
    </lineage>
</organism>
<evidence type="ECO:0000313" key="3">
    <source>
        <dbReference type="EMBL" id="GEU69779.1"/>
    </source>
</evidence>
<feature type="coiled-coil region" evidence="1">
    <location>
        <begin position="114"/>
        <end position="143"/>
    </location>
</feature>
<dbReference type="EMBL" id="BKCJ010005999">
    <property type="protein sequence ID" value="GEU69779.1"/>
    <property type="molecule type" value="Genomic_DNA"/>
</dbReference>
<feature type="compositionally biased region" description="Basic and acidic residues" evidence="2">
    <location>
        <begin position="32"/>
        <end position="62"/>
    </location>
</feature>
<feature type="region of interest" description="Disordered" evidence="2">
    <location>
        <begin position="29"/>
        <end position="77"/>
    </location>
</feature>
<name>A0A6L2M8J5_TANCI</name>
<evidence type="ECO:0000256" key="1">
    <source>
        <dbReference type="SAM" id="Coils"/>
    </source>
</evidence>
<accession>A0A6L2M8J5</accession>
<sequence>MALGQTSWPTLKTMLHLLLKKRAGTNPNILVDKTKSAGDGLETAHTKTRTDKDTNNAEKDASFDPNEFNTSPELTNSNDAKEIKIEDLSKLVKNVGIKLTDLDSPKDDTPFTFEDDEDEESQNLKLDKEKAKAKAKVALLTAQPSYLNVEQLTELLVTSLKPKLTKLLTDHDFSASLPKKLKELPTKFSEICREIKDLKKYVHEMEIDLLGDLKETSTNLEEFQSTISSLIKQLSKLKTLDALLSLLNKFTKALNMLAQAIKSASHTAGDDSVPLSGQAGLCPIEWEKNIICSLTTDFNL</sequence>
<feature type="coiled-coil region" evidence="1">
    <location>
        <begin position="213"/>
        <end position="240"/>
    </location>
</feature>
<reference evidence="3" key="1">
    <citation type="journal article" date="2019" name="Sci. Rep.">
        <title>Draft genome of Tanacetum cinerariifolium, the natural source of mosquito coil.</title>
        <authorList>
            <person name="Yamashiro T."/>
            <person name="Shiraishi A."/>
            <person name="Satake H."/>
            <person name="Nakayama K."/>
        </authorList>
    </citation>
    <scope>NUCLEOTIDE SEQUENCE</scope>
</reference>